<dbReference type="AlphaFoldDB" id="A0A238J9A3"/>
<evidence type="ECO:0000313" key="1">
    <source>
        <dbReference type="EMBL" id="SMX27290.1"/>
    </source>
</evidence>
<proteinExistence type="predicted"/>
<evidence type="ECO:0008006" key="3">
    <source>
        <dbReference type="Google" id="ProtNLM"/>
    </source>
</evidence>
<gene>
    <name evidence="1" type="ORF">TRP8649_01393</name>
</gene>
<dbReference type="RefSeq" id="WP_099243453.1">
    <property type="nucleotide sequence ID" value="NZ_FXXP01000001.1"/>
</dbReference>
<dbReference type="Proteomes" id="UP000225972">
    <property type="component" value="Unassembled WGS sequence"/>
</dbReference>
<dbReference type="EMBL" id="FXXP01000001">
    <property type="protein sequence ID" value="SMX27290.1"/>
    <property type="molecule type" value="Genomic_DNA"/>
</dbReference>
<sequence length="175" mass="19361">MPEEIDLGEALNTVVETLKAQFPTFKTVAAEDQDRKELQIPAIIVQMTELEPDLDSDAHTGQFPCLIHLEARIVMGHRTPQVRREVVRAAGALSAFIHSARLGVGWGAAQILAVEPDEFSPVANSYEVWMVEWVHSADIGESYFVDDGVTPTQVLTSWTPQIGVDHEADYEAQHV</sequence>
<evidence type="ECO:0000313" key="2">
    <source>
        <dbReference type="Proteomes" id="UP000225972"/>
    </source>
</evidence>
<dbReference type="OrthoDB" id="5464992at2"/>
<name>A0A238J9A3_9RHOB</name>
<reference evidence="2" key="1">
    <citation type="submission" date="2017-05" db="EMBL/GenBank/DDBJ databases">
        <authorList>
            <person name="Rodrigo-Torres L."/>
            <person name="Arahal R. D."/>
            <person name="Lucena T."/>
        </authorList>
    </citation>
    <scope>NUCLEOTIDE SEQUENCE [LARGE SCALE GENOMIC DNA]</scope>
    <source>
        <strain evidence="2">CECT 8649</strain>
    </source>
</reference>
<keyword evidence="2" id="KW-1185">Reference proteome</keyword>
<accession>A0A238J9A3</accession>
<organism evidence="1 2">
    <name type="scientific">Pelagimonas phthalicica</name>
    <dbReference type="NCBI Taxonomy" id="1037362"/>
    <lineage>
        <taxon>Bacteria</taxon>
        <taxon>Pseudomonadati</taxon>
        <taxon>Pseudomonadota</taxon>
        <taxon>Alphaproteobacteria</taxon>
        <taxon>Rhodobacterales</taxon>
        <taxon>Roseobacteraceae</taxon>
        <taxon>Pelagimonas</taxon>
    </lineage>
</organism>
<protein>
    <recommendedName>
        <fullName evidence="3">Gp37 protein</fullName>
    </recommendedName>
</protein>